<protein>
    <recommendedName>
        <fullName evidence="9">Major facilitator superfamily (MFS) profile domain-containing protein</fullName>
    </recommendedName>
</protein>
<evidence type="ECO:0000256" key="2">
    <source>
        <dbReference type="ARBA" id="ARBA00022692"/>
    </source>
</evidence>
<comment type="caution">
    <text evidence="7">The sequence shown here is derived from an EMBL/GenBank/DDBJ whole genome shotgun (WGS) entry which is preliminary data.</text>
</comment>
<feature type="compositionally biased region" description="Low complexity" evidence="5">
    <location>
        <begin position="95"/>
        <end position="111"/>
    </location>
</feature>
<dbReference type="GO" id="GO:0005351">
    <property type="term" value="F:carbohydrate:proton symporter activity"/>
    <property type="evidence" value="ECO:0007669"/>
    <property type="project" value="TreeGrafter"/>
</dbReference>
<keyword evidence="4 6" id="KW-0472">Membrane</keyword>
<dbReference type="AlphaFoldDB" id="A0A9W8N784"/>
<accession>A0A9W8N784</accession>
<dbReference type="InterPro" id="IPR005828">
    <property type="entry name" value="MFS_sugar_transport-like"/>
</dbReference>
<dbReference type="PANTHER" id="PTHR48022">
    <property type="entry name" value="PLASTIDIC GLUCOSE TRANSPORTER 4"/>
    <property type="match status" value="1"/>
</dbReference>
<evidence type="ECO:0000256" key="6">
    <source>
        <dbReference type="SAM" id="Phobius"/>
    </source>
</evidence>
<evidence type="ECO:0008006" key="9">
    <source>
        <dbReference type="Google" id="ProtNLM"/>
    </source>
</evidence>
<feature type="region of interest" description="Disordered" evidence="5">
    <location>
        <begin position="89"/>
        <end position="111"/>
    </location>
</feature>
<evidence type="ECO:0000256" key="4">
    <source>
        <dbReference type="ARBA" id="ARBA00023136"/>
    </source>
</evidence>
<comment type="subcellular location">
    <subcellularLocation>
        <location evidence="1">Membrane</location>
        <topology evidence="1">Multi-pass membrane protein</topology>
    </subcellularLocation>
</comment>
<dbReference type="PANTHER" id="PTHR48022:SF35">
    <property type="entry name" value="MAJOR FACILITATOR SUPERFAMILY (MFS) PROFILE DOMAIN-CONTAINING PROTEIN"/>
    <property type="match status" value="1"/>
</dbReference>
<name>A0A9W8N784_9PEZI</name>
<feature type="transmembrane region" description="Helical" evidence="6">
    <location>
        <begin position="7"/>
        <end position="32"/>
    </location>
</feature>
<evidence type="ECO:0000256" key="1">
    <source>
        <dbReference type="ARBA" id="ARBA00004141"/>
    </source>
</evidence>
<dbReference type="InterPro" id="IPR050360">
    <property type="entry name" value="MFS_Sugar_Transporters"/>
</dbReference>
<evidence type="ECO:0000256" key="3">
    <source>
        <dbReference type="ARBA" id="ARBA00022989"/>
    </source>
</evidence>
<dbReference type="GO" id="GO:0016020">
    <property type="term" value="C:membrane"/>
    <property type="evidence" value="ECO:0007669"/>
    <property type="project" value="UniProtKB-SubCell"/>
</dbReference>
<evidence type="ECO:0000313" key="7">
    <source>
        <dbReference type="EMBL" id="KAJ3560825.1"/>
    </source>
</evidence>
<evidence type="ECO:0000256" key="5">
    <source>
        <dbReference type="SAM" id="MobiDB-lite"/>
    </source>
</evidence>
<sequence length="111" mass="11491">MYQASNVYFICGFAAIGGGLFGFDISSMSGVLGTEAYRNYFGNPVSYRQGGITASMPAGSLVGSLASSFIADRYSRKVALQVSLYNAQPRTSGCSAPDVPSRASASASPLP</sequence>
<keyword evidence="8" id="KW-1185">Reference proteome</keyword>
<dbReference type="Proteomes" id="UP001148614">
    <property type="component" value="Unassembled WGS sequence"/>
</dbReference>
<gene>
    <name evidence="7" type="ORF">NPX13_g9174</name>
</gene>
<dbReference type="SUPFAM" id="SSF103473">
    <property type="entry name" value="MFS general substrate transporter"/>
    <property type="match status" value="1"/>
</dbReference>
<organism evidence="7 8">
    <name type="scientific">Xylaria arbuscula</name>
    <dbReference type="NCBI Taxonomy" id="114810"/>
    <lineage>
        <taxon>Eukaryota</taxon>
        <taxon>Fungi</taxon>
        <taxon>Dikarya</taxon>
        <taxon>Ascomycota</taxon>
        <taxon>Pezizomycotina</taxon>
        <taxon>Sordariomycetes</taxon>
        <taxon>Xylariomycetidae</taxon>
        <taxon>Xylariales</taxon>
        <taxon>Xylariaceae</taxon>
        <taxon>Xylaria</taxon>
    </lineage>
</organism>
<reference evidence="7" key="1">
    <citation type="submission" date="2022-07" db="EMBL/GenBank/DDBJ databases">
        <title>Genome Sequence of Xylaria arbuscula.</title>
        <authorList>
            <person name="Buettner E."/>
        </authorList>
    </citation>
    <scope>NUCLEOTIDE SEQUENCE</scope>
    <source>
        <strain evidence="7">VT107</strain>
    </source>
</reference>
<proteinExistence type="predicted"/>
<dbReference type="Pfam" id="PF00083">
    <property type="entry name" value="Sugar_tr"/>
    <property type="match status" value="1"/>
</dbReference>
<keyword evidence="2 6" id="KW-0812">Transmembrane</keyword>
<dbReference type="EMBL" id="JANPWZ010002181">
    <property type="protein sequence ID" value="KAJ3560825.1"/>
    <property type="molecule type" value="Genomic_DNA"/>
</dbReference>
<feature type="transmembrane region" description="Helical" evidence="6">
    <location>
        <begin position="52"/>
        <end position="71"/>
    </location>
</feature>
<keyword evidence="3 6" id="KW-1133">Transmembrane helix</keyword>
<dbReference type="Gene3D" id="1.20.1250.20">
    <property type="entry name" value="MFS general substrate transporter like domains"/>
    <property type="match status" value="1"/>
</dbReference>
<evidence type="ECO:0000313" key="8">
    <source>
        <dbReference type="Proteomes" id="UP001148614"/>
    </source>
</evidence>
<dbReference type="InterPro" id="IPR036259">
    <property type="entry name" value="MFS_trans_sf"/>
</dbReference>